<dbReference type="Pfam" id="PF06805">
    <property type="entry name" value="Lambda_tail_I"/>
    <property type="match status" value="1"/>
</dbReference>
<name>A0A837FCD6_9ENTR</name>
<evidence type="ECO:0000313" key="2">
    <source>
        <dbReference type="EMBL" id="KJM66577.1"/>
    </source>
</evidence>
<dbReference type="Proteomes" id="UP000033679">
    <property type="component" value="Unassembled WGS sequence"/>
</dbReference>
<keyword evidence="1" id="KW-0472">Membrane</keyword>
<keyword evidence="1" id="KW-0812">Transmembrane</keyword>
<dbReference type="EMBL" id="JZYN01000019">
    <property type="protein sequence ID" value="KJM66577.1"/>
    <property type="molecule type" value="Genomic_DNA"/>
</dbReference>
<feature type="transmembrane region" description="Helical" evidence="1">
    <location>
        <begin position="128"/>
        <end position="146"/>
    </location>
</feature>
<keyword evidence="1" id="KW-1133">Transmembrane helix</keyword>
<dbReference type="AlphaFoldDB" id="A0A837FCD6"/>
<evidence type="ECO:0000256" key="1">
    <source>
        <dbReference type="SAM" id="Phobius"/>
    </source>
</evidence>
<feature type="transmembrane region" description="Helical" evidence="1">
    <location>
        <begin position="101"/>
        <end position="122"/>
    </location>
</feature>
<organism evidence="2 3">
    <name type="scientific">Enterobacter hormaechei subsp. xiangfangensis</name>
    <dbReference type="NCBI Taxonomy" id="1296536"/>
    <lineage>
        <taxon>Bacteria</taxon>
        <taxon>Pseudomonadati</taxon>
        <taxon>Pseudomonadota</taxon>
        <taxon>Gammaproteobacteria</taxon>
        <taxon>Enterobacterales</taxon>
        <taxon>Enterobacteriaceae</taxon>
        <taxon>Enterobacter</taxon>
        <taxon>Enterobacter cloacae complex</taxon>
    </lineage>
</organism>
<gene>
    <name evidence="2" type="ORF">SS59_15935</name>
</gene>
<proteinExistence type="predicted"/>
<comment type="caution">
    <text evidence="2">The sequence shown here is derived from an EMBL/GenBank/DDBJ whole genome shotgun (WGS) entry which is preliminary data.</text>
</comment>
<evidence type="ECO:0000313" key="3">
    <source>
        <dbReference type="Proteomes" id="UP000033679"/>
    </source>
</evidence>
<dbReference type="RefSeq" id="WP_023309411.1">
    <property type="nucleotide sequence ID" value="NZ_AP038761.1"/>
</dbReference>
<dbReference type="InterPro" id="IPR010654">
    <property type="entry name" value="Phage_lambda_tail_I"/>
</dbReference>
<sequence length="204" mass="21516">MQQVLTTMKTTIKLSGSMAQRFGRTHRRALTSANEVFRALSNTIDGFDAYLREARAKGLDFVIFRDRRNIGHEEFELLGPGDELRIIPVIRGSKRAGLFQAVLGVALIAGGIALGPAGAALIGKGAALNIGLVGASMALGGVVQLLSPQVSGLRMRQEPDNKPSYAFGGPVNTTASGNPVPLLYGQREIGGAIISAGIYAEDQQ</sequence>
<protein>
    <submittedName>
        <fullName evidence="2">Phage tail assembly protein</fullName>
    </submittedName>
</protein>
<accession>A0A837FCD6</accession>
<reference evidence="2 3" key="1">
    <citation type="submission" date="2015-03" db="EMBL/GenBank/DDBJ databases">
        <authorList>
            <person name="McCorrison J."/>
            <person name="Sanka R."/>
            <person name="Adams M."/>
            <person name="Brinkac L."/>
            <person name="Nierman W."/>
            <person name="Sutton G."/>
            <person name="Nelson K."/>
            <person name="Kiedrowski L."/>
            <person name="Guerrero D."/>
            <person name="Bonomo R."/>
        </authorList>
    </citation>
    <scope>NUCLEOTIDE SEQUENCE [LARGE SCALE GENOMIC DNA]</scope>
    <source>
        <strain evidence="2 3">39373</strain>
    </source>
</reference>